<gene>
    <name evidence="2" type="ORF">GCM10008101_22260</name>
</gene>
<proteinExistence type="predicted"/>
<comment type="caution">
    <text evidence="2">The sequence shown here is derived from an EMBL/GenBank/DDBJ whole genome shotgun (WGS) entry which is preliminary data.</text>
</comment>
<reference evidence="3" key="1">
    <citation type="journal article" date="2019" name="Int. J. Syst. Evol. Microbiol.">
        <title>The Global Catalogue of Microorganisms (GCM) 10K type strain sequencing project: providing services to taxonomists for standard genome sequencing and annotation.</title>
        <authorList>
            <consortium name="The Broad Institute Genomics Platform"/>
            <consortium name="The Broad Institute Genome Sequencing Center for Infectious Disease"/>
            <person name="Wu L."/>
            <person name="Ma J."/>
        </authorList>
    </citation>
    <scope>NUCLEOTIDE SEQUENCE [LARGE SCALE GENOMIC DNA]</scope>
    <source>
        <strain evidence="3">KCTC 22558</strain>
    </source>
</reference>
<evidence type="ECO:0008006" key="4">
    <source>
        <dbReference type="Google" id="ProtNLM"/>
    </source>
</evidence>
<sequence length="200" mass="21870">MIRRLAARLLLPLVLAFAFVPAAAARAPDIADDARNPPPPVALSSFDRFRVEPIAMSEEIARHKGNVVARQYLQVDLDERVPKLIEPWNARESTTGRTLLVKPEVEAIRFITGGKRLLAGGFAGNSWAVLRLRLVDADSGELIAEPRFYQRAHGIFAGYSLGAADKLMLARLSDMAAAYLRDNFDAPRGSTVATSTAKMD</sequence>
<keyword evidence="1" id="KW-0732">Signal</keyword>
<accession>A0ABQ3C774</accession>
<name>A0ABQ3C774_9GAMM</name>
<keyword evidence="3" id="KW-1185">Reference proteome</keyword>
<feature type="chain" id="PRO_5047321282" description="DUF4410 domain-containing protein" evidence="1">
    <location>
        <begin position="25"/>
        <end position="200"/>
    </location>
</feature>
<evidence type="ECO:0000313" key="2">
    <source>
        <dbReference type="EMBL" id="GGZ67547.1"/>
    </source>
</evidence>
<organism evidence="2 3">
    <name type="scientific">Cognatilysobacter xinjiangensis</name>
    <dbReference type="NCBI Taxonomy" id="546892"/>
    <lineage>
        <taxon>Bacteria</taxon>
        <taxon>Pseudomonadati</taxon>
        <taxon>Pseudomonadota</taxon>
        <taxon>Gammaproteobacteria</taxon>
        <taxon>Lysobacterales</taxon>
        <taxon>Lysobacteraceae</taxon>
        <taxon>Cognatilysobacter</taxon>
    </lineage>
</organism>
<dbReference type="EMBL" id="BMXY01000003">
    <property type="protein sequence ID" value="GGZ67547.1"/>
    <property type="molecule type" value="Genomic_DNA"/>
</dbReference>
<feature type="signal peptide" evidence="1">
    <location>
        <begin position="1"/>
        <end position="24"/>
    </location>
</feature>
<dbReference type="Proteomes" id="UP000643403">
    <property type="component" value="Unassembled WGS sequence"/>
</dbReference>
<protein>
    <recommendedName>
        <fullName evidence="4">DUF4410 domain-containing protein</fullName>
    </recommendedName>
</protein>
<dbReference type="RefSeq" id="WP_189449907.1">
    <property type="nucleotide sequence ID" value="NZ_BMXY01000003.1"/>
</dbReference>
<evidence type="ECO:0000313" key="3">
    <source>
        <dbReference type="Proteomes" id="UP000643403"/>
    </source>
</evidence>
<evidence type="ECO:0000256" key="1">
    <source>
        <dbReference type="SAM" id="SignalP"/>
    </source>
</evidence>